<evidence type="ECO:0000256" key="5">
    <source>
        <dbReference type="ARBA" id="ARBA00022824"/>
    </source>
</evidence>
<dbReference type="GO" id="GO:0005789">
    <property type="term" value="C:endoplasmic reticulum membrane"/>
    <property type="evidence" value="ECO:0007669"/>
    <property type="project" value="UniProtKB-SubCell"/>
</dbReference>
<keyword evidence="13" id="KW-1185">Reference proteome</keyword>
<feature type="transmembrane region" description="Helical" evidence="11">
    <location>
        <begin position="36"/>
        <end position="62"/>
    </location>
</feature>
<dbReference type="PANTHER" id="PTHR47084:SF1">
    <property type="entry name" value="SERINE PALMITOYLTRANSFERASE SMALL SUBUNIT A"/>
    <property type="match status" value="1"/>
</dbReference>
<evidence type="ECO:0000256" key="4">
    <source>
        <dbReference type="ARBA" id="ARBA00022692"/>
    </source>
</evidence>
<comment type="pathway">
    <text evidence="2">Lipid metabolism; sphingolipid metabolism.</text>
</comment>
<dbReference type="UniPathway" id="UPA00222"/>
<comment type="subcellular location">
    <subcellularLocation>
        <location evidence="1">Endoplasmic reticulum membrane</location>
        <topology evidence="1">Multi-pass membrane protein</topology>
    </subcellularLocation>
</comment>
<dbReference type="Pfam" id="PF11779">
    <property type="entry name" value="SPT_ssu-like"/>
    <property type="match status" value="1"/>
</dbReference>
<accession>A0A8C5B7V2</accession>
<dbReference type="GO" id="GO:0004758">
    <property type="term" value="F:serine C-palmitoyltransferase activity"/>
    <property type="evidence" value="ECO:0007669"/>
    <property type="project" value="TreeGrafter"/>
</dbReference>
<feature type="transmembrane region" description="Helical" evidence="11">
    <location>
        <begin position="12"/>
        <end position="30"/>
    </location>
</feature>
<evidence type="ECO:0000256" key="1">
    <source>
        <dbReference type="ARBA" id="ARBA00004477"/>
    </source>
</evidence>
<evidence type="ECO:0000313" key="12">
    <source>
        <dbReference type="Ensembl" id="ENSGMOP00000041475.1"/>
    </source>
</evidence>
<dbReference type="InterPro" id="IPR051900">
    <property type="entry name" value="SPT_small_subunit"/>
</dbReference>
<dbReference type="GO" id="GO:0046513">
    <property type="term" value="P:ceramide biosynthetic process"/>
    <property type="evidence" value="ECO:0007669"/>
    <property type="project" value="TreeGrafter"/>
</dbReference>
<name>A0A8C5B7V2_GADMO</name>
<proteinExistence type="inferred from homology"/>
<evidence type="ECO:0000256" key="6">
    <source>
        <dbReference type="ARBA" id="ARBA00022919"/>
    </source>
</evidence>
<keyword evidence="5" id="KW-0256">Endoplasmic reticulum</keyword>
<dbReference type="Proteomes" id="UP000694546">
    <property type="component" value="Chromosome 16"/>
</dbReference>
<dbReference type="OMA" id="YIMNTAL"/>
<protein>
    <submittedName>
        <fullName evidence="12">Uncharacterized protein</fullName>
    </submittedName>
</protein>
<comment type="similarity">
    <text evidence="10">Belongs to the SPTSS family. SPTSSA subfamily.</text>
</comment>
<dbReference type="InterPro" id="IPR024512">
    <property type="entry name" value="Ser_palmitoyltrfase_ssu-like"/>
</dbReference>
<evidence type="ECO:0000256" key="3">
    <source>
        <dbReference type="ARBA" id="ARBA00004991"/>
    </source>
</evidence>
<keyword evidence="6" id="KW-0746">Sphingolipid metabolism</keyword>
<evidence type="ECO:0000256" key="9">
    <source>
        <dbReference type="ARBA" id="ARBA00023136"/>
    </source>
</evidence>
<keyword evidence="9 11" id="KW-0472">Membrane</keyword>
<keyword evidence="7 11" id="KW-1133">Transmembrane helix</keyword>
<dbReference type="GO" id="GO:0017059">
    <property type="term" value="C:serine palmitoyltransferase complex"/>
    <property type="evidence" value="ECO:0007669"/>
    <property type="project" value="TreeGrafter"/>
</dbReference>
<keyword evidence="8" id="KW-0443">Lipid metabolism</keyword>
<dbReference type="GeneTree" id="ENSGT00970000195179"/>
<reference evidence="12" key="1">
    <citation type="submission" date="2025-08" db="UniProtKB">
        <authorList>
            <consortium name="Ensembl"/>
        </authorList>
    </citation>
    <scope>IDENTIFICATION</scope>
</reference>
<evidence type="ECO:0000256" key="11">
    <source>
        <dbReference type="SAM" id="Phobius"/>
    </source>
</evidence>
<sequence>SVLGITWMALQTHLAWLYYQYLLVTGVYVLEPWERALFTSVLLSAAAMVGYTSYVFLPLGWLQCRLPKMIIYIFSLFFC</sequence>
<keyword evidence="4 11" id="KW-0812">Transmembrane</keyword>
<evidence type="ECO:0000313" key="13">
    <source>
        <dbReference type="Proteomes" id="UP000694546"/>
    </source>
</evidence>
<reference evidence="12" key="2">
    <citation type="submission" date="2025-09" db="UniProtKB">
        <authorList>
            <consortium name="Ensembl"/>
        </authorList>
    </citation>
    <scope>IDENTIFICATION</scope>
</reference>
<dbReference type="Ensembl" id="ENSGMOT00000032739.1">
    <property type="protein sequence ID" value="ENSGMOP00000041475.1"/>
    <property type="gene ID" value="ENSGMOG00000029263.1"/>
</dbReference>
<evidence type="ECO:0000256" key="10">
    <source>
        <dbReference type="ARBA" id="ARBA00038370"/>
    </source>
</evidence>
<evidence type="ECO:0000256" key="7">
    <source>
        <dbReference type="ARBA" id="ARBA00022989"/>
    </source>
</evidence>
<evidence type="ECO:0000256" key="2">
    <source>
        <dbReference type="ARBA" id="ARBA00004760"/>
    </source>
</evidence>
<organism evidence="12 13">
    <name type="scientific">Gadus morhua</name>
    <name type="common">Atlantic cod</name>
    <dbReference type="NCBI Taxonomy" id="8049"/>
    <lineage>
        <taxon>Eukaryota</taxon>
        <taxon>Metazoa</taxon>
        <taxon>Chordata</taxon>
        <taxon>Craniata</taxon>
        <taxon>Vertebrata</taxon>
        <taxon>Euteleostomi</taxon>
        <taxon>Actinopterygii</taxon>
        <taxon>Neopterygii</taxon>
        <taxon>Teleostei</taxon>
        <taxon>Neoteleostei</taxon>
        <taxon>Acanthomorphata</taxon>
        <taxon>Zeiogadaria</taxon>
        <taxon>Gadariae</taxon>
        <taxon>Gadiformes</taxon>
        <taxon>Gadoidei</taxon>
        <taxon>Gadidae</taxon>
        <taxon>Gadus</taxon>
    </lineage>
</organism>
<dbReference type="PANTHER" id="PTHR47084">
    <property type="entry name" value="SERINE PALMITOYLTRANSFERASE SMALL SUBUNIT A"/>
    <property type="match status" value="1"/>
</dbReference>
<dbReference type="AlphaFoldDB" id="A0A8C5B7V2"/>
<evidence type="ECO:0000256" key="8">
    <source>
        <dbReference type="ARBA" id="ARBA00023098"/>
    </source>
</evidence>
<comment type="pathway">
    <text evidence="3">Sphingolipid metabolism.</text>
</comment>
<dbReference type="GO" id="GO:0007029">
    <property type="term" value="P:endoplasmic reticulum organization"/>
    <property type="evidence" value="ECO:0007669"/>
    <property type="project" value="TreeGrafter"/>
</dbReference>